<protein>
    <submittedName>
        <fullName evidence="2">Uncharacterized protein</fullName>
    </submittedName>
</protein>
<feature type="compositionally biased region" description="Basic and acidic residues" evidence="1">
    <location>
        <begin position="185"/>
        <end position="194"/>
    </location>
</feature>
<feature type="compositionally biased region" description="Low complexity" evidence="1">
    <location>
        <begin position="199"/>
        <end position="215"/>
    </location>
</feature>
<feature type="compositionally biased region" description="Polar residues" evidence="1">
    <location>
        <begin position="225"/>
        <end position="234"/>
    </location>
</feature>
<dbReference type="Proteomes" id="UP001151760">
    <property type="component" value="Unassembled WGS sequence"/>
</dbReference>
<name>A0ABQ5CQ60_9ASTR</name>
<reference evidence="2" key="2">
    <citation type="submission" date="2022-01" db="EMBL/GenBank/DDBJ databases">
        <authorList>
            <person name="Yamashiro T."/>
            <person name="Shiraishi A."/>
            <person name="Satake H."/>
            <person name="Nakayama K."/>
        </authorList>
    </citation>
    <scope>NUCLEOTIDE SEQUENCE</scope>
</reference>
<feature type="region of interest" description="Disordered" evidence="1">
    <location>
        <begin position="185"/>
        <end position="234"/>
    </location>
</feature>
<dbReference type="EMBL" id="BQNB010014425">
    <property type="protein sequence ID" value="GJT28006.1"/>
    <property type="molecule type" value="Genomic_DNA"/>
</dbReference>
<proteinExistence type="predicted"/>
<gene>
    <name evidence="2" type="ORF">Tco_0908281</name>
</gene>
<evidence type="ECO:0000313" key="2">
    <source>
        <dbReference type="EMBL" id="GJT28006.1"/>
    </source>
</evidence>
<keyword evidence="3" id="KW-1185">Reference proteome</keyword>
<reference evidence="2" key="1">
    <citation type="journal article" date="2022" name="Int. J. Mol. Sci.">
        <title>Draft Genome of Tanacetum Coccineum: Genomic Comparison of Closely Related Tanacetum-Family Plants.</title>
        <authorList>
            <person name="Yamashiro T."/>
            <person name="Shiraishi A."/>
            <person name="Nakayama K."/>
            <person name="Satake H."/>
        </authorList>
    </citation>
    <scope>NUCLEOTIDE SEQUENCE</scope>
</reference>
<feature type="region of interest" description="Disordered" evidence="1">
    <location>
        <begin position="1"/>
        <end position="24"/>
    </location>
</feature>
<sequence length="303" mass="34504">MKIEESLNVTFDETPPPSKISPLVDDDLDEEEAIRVTKKKNLENDIEDETLEVDEIVNIKESKNHPLENVIGNLKQRTLSVPTSGPYQTNPHSPDEMKLYVQVEREDVVIRIRHDQAIDVEENQIFTREITPIMNTWVDIIRKNVFCLGGNRDHVPACLCHMLILSNDHYVLYDHVMYPLTAQQERKTRKDYGTKRGRPSTSTSSSSAFGQPSSSHHIDDDNDGNNEGTSRASTPSLTRFVNSLSNDIPQVFSNPPNVDPNMEAFYTRQTETLNRQVQFHDEHQSGLRSIGKGIKNLLRGKKK</sequence>
<comment type="caution">
    <text evidence="2">The sequence shown here is derived from an EMBL/GenBank/DDBJ whole genome shotgun (WGS) entry which is preliminary data.</text>
</comment>
<organism evidence="2 3">
    <name type="scientific">Tanacetum coccineum</name>
    <dbReference type="NCBI Taxonomy" id="301880"/>
    <lineage>
        <taxon>Eukaryota</taxon>
        <taxon>Viridiplantae</taxon>
        <taxon>Streptophyta</taxon>
        <taxon>Embryophyta</taxon>
        <taxon>Tracheophyta</taxon>
        <taxon>Spermatophyta</taxon>
        <taxon>Magnoliopsida</taxon>
        <taxon>eudicotyledons</taxon>
        <taxon>Gunneridae</taxon>
        <taxon>Pentapetalae</taxon>
        <taxon>asterids</taxon>
        <taxon>campanulids</taxon>
        <taxon>Asterales</taxon>
        <taxon>Asteraceae</taxon>
        <taxon>Asteroideae</taxon>
        <taxon>Anthemideae</taxon>
        <taxon>Anthemidinae</taxon>
        <taxon>Tanacetum</taxon>
    </lineage>
</organism>
<accession>A0ABQ5CQ60</accession>
<evidence type="ECO:0000313" key="3">
    <source>
        <dbReference type="Proteomes" id="UP001151760"/>
    </source>
</evidence>
<evidence type="ECO:0000256" key="1">
    <source>
        <dbReference type="SAM" id="MobiDB-lite"/>
    </source>
</evidence>